<dbReference type="Proteomes" id="UP000238634">
    <property type="component" value="Unassembled WGS sequence"/>
</dbReference>
<dbReference type="OrthoDB" id="574249at2"/>
<dbReference type="STRING" id="1920490.GCA_001895925_00113"/>
<keyword evidence="2" id="KW-1185">Reference proteome</keyword>
<dbReference type="EMBL" id="PVWG01000009">
    <property type="protein sequence ID" value="PSB19730.1"/>
    <property type="molecule type" value="Genomic_DNA"/>
</dbReference>
<dbReference type="InterPro" id="IPR054053">
    <property type="entry name" value="DUF6887"/>
</dbReference>
<proteinExistence type="predicted"/>
<protein>
    <submittedName>
        <fullName evidence="1">Uncharacterized protein</fullName>
    </submittedName>
</protein>
<organism evidence="1 2">
    <name type="scientific">Phormidesmis priestleyi ULC007</name>
    <dbReference type="NCBI Taxonomy" id="1920490"/>
    <lineage>
        <taxon>Bacteria</taxon>
        <taxon>Bacillati</taxon>
        <taxon>Cyanobacteriota</taxon>
        <taxon>Cyanophyceae</taxon>
        <taxon>Leptolyngbyales</taxon>
        <taxon>Leptolyngbyaceae</taxon>
        <taxon>Phormidesmis</taxon>
    </lineage>
</organism>
<dbReference type="RefSeq" id="WP_073071632.1">
    <property type="nucleotide sequence ID" value="NZ_MPPI01000012.1"/>
</dbReference>
<dbReference type="AlphaFoldDB" id="A0A2T1DGU8"/>
<gene>
    <name evidence="1" type="ORF">C7B65_10585</name>
</gene>
<evidence type="ECO:0000313" key="2">
    <source>
        <dbReference type="Proteomes" id="UP000238634"/>
    </source>
</evidence>
<dbReference type="Pfam" id="PF21826">
    <property type="entry name" value="DUF6887"/>
    <property type="match status" value="1"/>
</dbReference>
<reference evidence="1 2" key="1">
    <citation type="submission" date="2018-02" db="EMBL/GenBank/DDBJ databases">
        <authorList>
            <person name="Cohen D.B."/>
            <person name="Kent A.D."/>
        </authorList>
    </citation>
    <scope>NUCLEOTIDE SEQUENCE [LARGE SCALE GENOMIC DNA]</scope>
    <source>
        <strain evidence="1 2">ULC007</strain>
    </source>
</reference>
<evidence type="ECO:0000313" key="1">
    <source>
        <dbReference type="EMBL" id="PSB19730.1"/>
    </source>
</evidence>
<comment type="caution">
    <text evidence="1">The sequence shown here is derived from an EMBL/GenBank/DDBJ whole genome shotgun (WGS) entry which is preliminary data.</text>
</comment>
<reference evidence="1 2" key="2">
    <citation type="submission" date="2018-03" db="EMBL/GenBank/DDBJ databases">
        <title>The ancient ancestry and fast evolution of plastids.</title>
        <authorList>
            <person name="Moore K.R."/>
            <person name="Magnabosco C."/>
            <person name="Momper L."/>
            <person name="Gold D.A."/>
            <person name="Bosak T."/>
            <person name="Fournier G.P."/>
        </authorList>
    </citation>
    <scope>NUCLEOTIDE SEQUENCE [LARGE SCALE GENOMIC DNA]</scope>
    <source>
        <strain evidence="1 2">ULC007</strain>
    </source>
</reference>
<name>A0A2T1DGU8_9CYAN</name>
<sequence length="69" mass="7703">MKFDFTKMTKVELRAYVVAHPNDQAAFYAFVDRFTSDASPAMSTPIASQADVEAIAKLVEQKVEQTKMS</sequence>
<accession>A0A2T1DGU8</accession>